<evidence type="ECO:0000313" key="2">
    <source>
        <dbReference type="Proteomes" id="UP000198620"/>
    </source>
</evidence>
<dbReference type="EMBL" id="FOBH01000001">
    <property type="protein sequence ID" value="SEK29250.1"/>
    <property type="molecule type" value="Genomic_DNA"/>
</dbReference>
<evidence type="ECO:0000313" key="1">
    <source>
        <dbReference type="EMBL" id="SEK29250.1"/>
    </source>
</evidence>
<proteinExistence type="predicted"/>
<dbReference type="Proteomes" id="UP000198620">
    <property type="component" value="Unassembled WGS sequence"/>
</dbReference>
<gene>
    <name evidence="1" type="ORF">SAMN05216387_10180</name>
</gene>
<dbReference type="AlphaFoldDB" id="A0A1H7FYG4"/>
<accession>A0A1H7FYG4</accession>
<name>A0A1H7FYG4_9PROT</name>
<reference evidence="1 2" key="1">
    <citation type="submission" date="2016-10" db="EMBL/GenBank/DDBJ databases">
        <authorList>
            <person name="de Groot N.N."/>
        </authorList>
    </citation>
    <scope>NUCLEOTIDE SEQUENCE [LARGE SCALE GENOMIC DNA]</scope>
    <source>
        <strain evidence="1 2">Nv1</strain>
    </source>
</reference>
<protein>
    <submittedName>
        <fullName evidence="1">Uncharacterized protein</fullName>
    </submittedName>
</protein>
<keyword evidence="2" id="KW-1185">Reference proteome</keyword>
<sequence length="63" mass="7157">MLGSSDFTTLSQFAMGLIYLGQLIYSAETTSYMVDSEYALVSRLLHRHRLRKISRLIDVGAFL</sequence>
<organism evidence="1 2">
    <name type="scientific">Nitrosovibrio tenuis</name>
    <dbReference type="NCBI Taxonomy" id="1233"/>
    <lineage>
        <taxon>Bacteria</taxon>
        <taxon>Pseudomonadati</taxon>
        <taxon>Pseudomonadota</taxon>
        <taxon>Betaproteobacteria</taxon>
        <taxon>Nitrosomonadales</taxon>
        <taxon>Nitrosomonadaceae</taxon>
        <taxon>Nitrosovibrio</taxon>
    </lineage>
</organism>